<sequence>MKFASALTSVIAAATAISAYGDSSLFARELAELDARDAYELGFLHARGLYEDDGFALHACEALNRPGHPTFPPGTAGKANPITRQGSEQVQLTMLQVVHMIFQLVTSLIDLEHQIQTPVAISLLQILLLFTVERSLYDEYDF</sequence>
<gene>
    <name evidence="1" type="ORF">GOMPHAMPRED_000624</name>
</gene>
<evidence type="ECO:0000313" key="2">
    <source>
        <dbReference type="Proteomes" id="UP000664169"/>
    </source>
</evidence>
<name>A0A8H3EE12_9LECA</name>
<protein>
    <submittedName>
        <fullName evidence="1">Uncharacterized protein</fullName>
    </submittedName>
</protein>
<dbReference type="EMBL" id="CAJPDQ010000001">
    <property type="protein sequence ID" value="CAF9903915.1"/>
    <property type="molecule type" value="Genomic_DNA"/>
</dbReference>
<comment type="caution">
    <text evidence="1">The sequence shown here is derived from an EMBL/GenBank/DDBJ whole genome shotgun (WGS) entry which is preliminary data.</text>
</comment>
<dbReference type="Proteomes" id="UP000664169">
    <property type="component" value="Unassembled WGS sequence"/>
</dbReference>
<reference evidence="1" key="1">
    <citation type="submission" date="2021-03" db="EMBL/GenBank/DDBJ databases">
        <authorList>
            <person name="Tagirdzhanova G."/>
        </authorList>
    </citation>
    <scope>NUCLEOTIDE SEQUENCE</scope>
</reference>
<keyword evidence="2" id="KW-1185">Reference proteome</keyword>
<evidence type="ECO:0000313" key="1">
    <source>
        <dbReference type="EMBL" id="CAF9903915.1"/>
    </source>
</evidence>
<proteinExistence type="predicted"/>
<accession>A0A8H3EE12</accession>
<organism evidence="1 2">
    <name type="scientific">Gomphillus americanus</name>
    <dbReference type="NCBI Taxonomy" id="1940652"/>
    <lineage>
        <taxon>Eukaryota</taxon>
        <taxon>Fungi</taxon>
        <taxon>Dikarya</taxon>
        <taxon>Ascomycota</taxon>
        <taxon>Pezizomycotina</taxon>
        <taxon>Lecanoromycetes</taxon>
        <taxon>OSLEUM clade</taxon>
        <taxon>Ostropomycetidae</taxon>
        <taxon>Ostropales</taxon>
        <taxon>Graphidaceae</taxon>
        <taxon>Gomphilloideae</taxon>
        <taxon>Gomphillus</taxon>
    </lineage>
</organism>
<dbReference type="AlphaFoldDB" id="A0A8H3EE12"/>